<protein>
    <submittedName>
        <fullName evidence="2">Uncharacterized protein</fullName>
    </submittedName>
</protein>
<organism evidence="2 3">
    <name type="scientific">Massilia antarctica</name>
    <dbReference type="NCBI Taxonomy" id="2765360"/>
    <lineage>
        <taxon>Bacteria</taxon>
        <taxon>Pseudomonadati</taxon>
        <taxon>Pseudomonadota</taxon>
        <taxon>Betaproteobacteria</taxon>
        <taxon>Burkholderiales</taxon>
        <taxon>Oxalobacteraceae</taxon>
        <taxon>Telluria group</taxon>
        <taxon>Massilia</taxon>
    </lineage>
</organism>
<dbReference type="Proteomes" id="UP000662888">
    <property type="component" value="Chromosome"/>
</dbReference>
<dbReference type="RefSeq" id="WP_206091210.1">
    <property type="nucleotide sequence ID" value="NZ_CP065053.1"/>
</dbReference>
<dbReference type="EMBL" id="CP065053">
    <property type="protein sequence ID" value="QPI51626.1"/>
    <property type="molecule type" value="Genomic_DNA"/>
</dbReference>
<keyword evidence="3" id="KW-1185">Reference proteome</keyword>
<evidence type="ECO:0000313" key="2">
    <source>
        <dbReference type="EMBL" id="QPI51626.1"/>
    </source>
</evidence>
<feature type="region of interest" description="Disordered" evidence="1">
    <location>
        <begin position="1"/>
        <end position="33"/>
    </location>
</feature>
<sequence length="59" mass="5990">MGGRRVGQGRTPALSAPSAGDAAARRDQRATRQYWQAPATAGAVSALQRAAVAALLLTA</sequence>
<name>A0AA48WFR5_9BURK</name>
<feature type="compositionally biased region" description="Low complexity" evidence="1">
    <location>
        <begin position="12"/>
        <end position="22"/>
    </location>
</feature>
<proteinExistence type="predicted"/>
<gene>
    <name evidence="2" type="ORF">IV454_09060</name>
</gene>
<reference evidence="2 3" key="1">
    <citation type="submission" date="2020-11" db="EMBL/GenBank/DDBJ databases">
        <authorList>
            <person name="Sun Q."/>
        </authorList>
    </citation>
    <scope>NUCLEOTIDE SEQUENCE [LARGE SCALE GENOMIC DNA]</scope>
    <source>
        <strain evidence="2 3">P8398</strain>
    </source>
</reference>
<accession>A0AA48WFR5</accession>
<evidence type="ECO:0000256" key="1">
    <source>
        <dbReference type="SAM" id="MobiDB-lite"/>
    </source>
</evidence>
<evidence type="ECO:0000313" key="3">
    <source>
        <dbReference type="Proteomes" id="UP000662888"/>
    </source>
</evidence>